<evidence type="ECO:0000256" key="4">
    <source>
        <dbReference type="ARBA" id="ARBA00022884"/>
    </source>
</evidence>
<keyword evidence="10" id="KW-1185">Reference proteome</keyword>
<evidence type="ECO:0000313" key="10">
    <source>
        <dbReference type="Proteomes" id="UP001201812"/>
    </source>
</evidence>
<evidence type="ECO:0000256" key="1">
    <source>
        <dbReference type="ARBA" id="ARBA00004496"/>
    </source>
</evidence>
<evidence type="ECO:0000256" key="3">
    <source>
        <dbReference type="ARBA" id="ARBA00022540"/>
    </source>
</evidence>
<dbReference type="Proteomes" id="UP001201812">
    <property type="component" value="Unassembled WGS sequence"/>
</dbReference>
<feature type="domain" description="PCI" evidence="8">
    <location>
        <begin position="325"/>
        <end position="504"/>
    </location>
</feature>
<dbReference type="GO" id="GO:0071540">
    <property type="term" value="C:eukaryotic translation initiation factor 3 complex, eIF3e"/>
    <property type="evidence" value="ECO:0007669"/>
    <property type="project" value="TreeGrafter"/>
</dbReference>
<comment type="function">
    <text evidence="6">RNA-binding component of the eukaryotic translation initiation factor 3 (eIF-3) complex, which is involved in protein synthesis of a specialized repertoire of mRNAs and, together with other initiation factors, stimulates binding of mRNA and methionyl-tRNAi to the 40S ribosome. The eIF-3 complex specifically targets and initiates translation of a subset of mRNAs involved in cell proliferation.</text>
</comment>
<dbReference type="Pfam" id="PF01399">
    <property type="entry name" value="PCI"/>
    <property type="match status" value="1"/>
</dbReference>
<evidence type="ECO:0000313" key="9">
    <source>
        <dbReference type="EMBL" id="KAI1725281.1"/>
    </source>
</evidence>
<feature type="region of interest" description="Disordered" evidence="7">
    <location>
        <begin position="587"/>
        <end position="610"/>
    </location>
</feature>
<comment type="subunit">
    <text evidence="6">Component of the eukaryotic translation initiation factor 3 (eIF-3) complex.</text>
</comment>
<evidence type="ECO:0000256" key="7">
    <source>
        <dbReference type="SAM" id="MobiDB-lite"/>
    </source>
</evidence>
<dbReference type="FunFam" id="4.10.860.10:FF:000001">
    <property type="entry name" value="Eukaryotic translation initiation factor 3 subunit A"/>
    <property type="match status" value="1"/>
</dbReference>
<feature type="compositionally biased region" description="Basic and acidic residues" evidence="7">
    <location>
        <begin position="587"/>
        <end position="597"/>
    </location>
</feature>
<keyword evidence="6" id="KW-0175">Coiled coil</keyword>
<feature type="compositionally biased region" description="Basic and acidic residues" evidence="7">
    <location>
        <begin position="798"/>
        <end position="832"/>
    </location>
</feature>
<comment type="caution">
    <text evidence="9">The sequence shown here is derived from an EMBL/GenBank/DDBJ whole genome shotgun (WGS) entry which is preliminary data.</text>
</comment>
<evidence type="ECO:0000256" key="2">
    <source>
        <dbReference type="ARBA" id="ARBA00022490"/>
    </source>
</evidence>
<feature type="region of interest" description="Disordered" evidence="7">
    <location>
        <begin position="798"/>
        <end position="900"/>
    </location>
</feature>
<evidence type="ECO:0000259" key="8">
    <source>
        <dbReference type="PROSITE" id="PS50250"/>
    </source>
</evidence>
<accession>A0AAD4R5K0</accession>
<evidence type="ECO:0000256" key="5">
    <source>
        <dbReference type="ARBA" id="ARBA00022917"/>
    </source>
</evidence>
<keyword evidence="2 6" id="KW-0963">Cytoplasm</keyword>
<keyword evidence="5 6" id="KW-0648">Protein biosynthesis</keyword>
<protein>
    <recommendedName>
        <fullName evidence="6">Eukaryotic translation initiation factor 3 subunit A</fullName>
        <shortName evidence="6">eIF3a</shortName>
    </recommendedName>
    <alternativeName>
        <fullName evidence="6">Eukaryotic translation initiation factor 3 subunit 10</fullName>
    </alternativeName>
</protein>
<proteinExistence type="inferred from homology"/>
<comment type="similarity">
    <text evidence="6">Belongs to the eIF-3 subunit A family.</text>
</comment>
<feature type="compositionally biased region" description="Low complexity" evidence="7">
    <location>
        <begin position="877"/>
        <end position="900"/>
    </location>
</feature>
<keyword evidence="4 6" id="KW-0694">RNA-binding</keyword>
<organism evidence="9 10">
    <name type="scientific">Ditylenchus destructor</name>
    <dbReference type="NCBI Taxonomy" id="166010"/>
    <lineage>
        <taxon>Eukaryota</taxon>
        <taxon>Metazoa</taxon>
        <taxon>Ecdysozoa</taxon>
        <taxon>Nematoda</taxon>
        <taxon>Chromadorea</taxon>
        <taxon>Rhabditida</taxon>
        <taxon>Tylenchina</taxon>
        <taxon>Tylenchomorpha</taxon>
        <taxon>Sphaerularioidea</taxon>
        <taxon>Anguinidae</taxon>
        <taxon>Anguininae</taxon>
        <taxon>Ditylenchus</taxon>
    </lineage>
</organism>
<dbReference type="GO" id="GO:0043614">
    <property type="term" value="C:multi-eIF complex"/>
    <property type="evidence" value="ECO:0007669"/>
    <property type="project" value="TreeGrafter"/>
</dbReference>
<gene>
    <name evidence="9" type="ORF">DdX_01934</name>
</gene>
<comment type="subcellular location">
    <subcellularLocation>
        <location evidence="1 6">Cytoplasm</location>
    </subcellularLocation>
</comment>
<dbReference type="GO" id="GO:0002188">
    <property type="term" value="P:translation reinitiation"/>
    <property type="evidence" value="ECO:0007669"/>
    <property type="project" value="TreeGrafter"/>
</dbReference>
<dbReference type="PROSITE" id="PS50250">
    <property type="entry name" value="PCI"/>
    <property type="match status" value="1"/>
</dbReference>
<dbReference type="InterPro" id="IPR054711">
    <property type="entry name" value="eIF3a_PCI_TPR-like"/>
</dbReference>
<sequence length="900" mass="106366">MRANHFQKPEAALQRAQEFISVGKEQDALKSLHDMIKDKRHNKQWSQTHEQIMLKYVELCVNLRNSSMAKDGLYVYKMSTQQVALKSLETVLEKFLHLAEQKTEEAQKTSIEKVEEIDDLDVAIDSPENLLLSVVSGAVTQDRMDRTVLSPWLRFLWDSYRNCLDLLRNNVYVEQLYNHIARQSFSFCARYQRRNEFRKLCDLLRNHFGQLQKSQAMNHSIKLTNIDSLTLMQETRLIQLETAIQMELWQEAYKSAEDLHNMMQLTKDKDKKIVRPASFVNYYDKLALVFWKGGNALFHAASLLQKFNIYKDMKKSFSDEEAMDQSTRVLLATLSIPEGADSPSILTKHLDIEDQHASNIRILSTLLRLPIAPTRAGILREIARFNLPDMASEAARNLYKMIELDFNPLKIATNVQGTLDQIAAMNRPEYSQYNDSIKHAVATRVLKQVTIIYDSLSLDRFKKIIPFYQEIELERFLVDISKHRYIKAQIDHRKKCVIFGPADATLAGDVENEYETEVTENVGLENVRSHIEHIYSQLNDASCVLSGNEQRNKALKKLQQHIEVYEYHKETDYERILMRRKKIESYKENSENVRQEKIQQAQAEANRKEERRRAEELKRLEQENKENEKRRRVAEQEEVQKKIKQDHIRRIQQNPIYQQIIKEKGEEIFQNMDPETVLKEQRLRLDAERREQQTKLQQQERKLDHQVRAFHLEEMVVRKKISDERRQRAPELHDQYEEQRIQKAIQEHEKSFVTYERLQKVKDDALDFIRNVIKSHAEDLEKQRLDYQAKIDTAREKKLKERAEKRKAERRREAEEKKKLEIQRQEAEKEAAPIRAQQEVEFDRSSMKKSVPQQQPLPQPPMGTVSRADEDNCWRNRPQSTQQRQPLQQRQPAPRFSNLQ</sequence>
<dbReference type="InterPro" id="IPR027512">
    <property type="entry name" value="EIF3A"/>
</dbReference>
<dbReference type="Gene3D" id="4.10.860.10">
    <property type="entry name" value="UVR domain"/>
    <property type="match status" value="1"/>
</dbReference>
<dbReference type="SMART" id="SM00088">
    <property type="entry name" value="PINT"/>
    <property type="match status" value="1"/>
</dbReference>
<dbReference type="Gene3D" id="1.25.40.860">
    <property type="match status" value="2"/>
</dbReference>
<dbReference type="PANTHER" id="PTHR14005">
    <property type="entry name" value="EUKARYOTIC TRANSLATION INITIATION FACTOR 3, THETA SUBUNIT"/>
    <property type="match status" value="1"/>
</dbReference>
<dbReference type="EMBL" id="JAKKPZ010000002">
    <property type="protein sequence ID" value="KAI1725281.1"/>
    <property type="molecule type" value="Genomic_DNA"/>
</dbReference>
<name>A0AAD4R5K0_9BILA</name>
<dbReference type="AlphaFoldDB" id="A0AAD4R5K0"/>
<dbReference type="GO" id="GO:0071541">
    <property type="term" value="C:eukaryotic translation initiation factor 3 complex, eIF3m"/>
    <property type="evidence" value="ECO:0007669"/>
    <property type="project" value="TreeGrafter"/>
</dbReference>
<dbReference type="GO" id="GO:0001732">
    <property type="term" value="P:formation of cytoplasmic translation initiation complex"/>
    <property type="evidence" value="ECO:0007669"/>
    <property type="project" value="UniProtKB-UniRule"/>
</dbReference>
<reference evidence="9" key="1">
    <citation type="submission" date="2022-01" db="EMBL/GenBank/DDBJ databases">
        <title>Genome Sequence Resource for Two Populations of Ditylenchus destructor, the Migratory Endoparasitic Phytonematode.</title>
        <authorList>
            <person name="Zhang H."/>
            <person name="Lin R."/>
            <person name="Xie B."/>
        </authorList>
    </citation>
    <scope>NUCLEOTIDE SEQUENCE</scope>
    <source>
        <strain evidence="9">BazhouSP</strain>
    </source>
</reference>
<keyword evidence="3 6" id="KW-0396">Initiation factor</keyword>
<dbReference type="GO" id="GO:0016282">
    <property type="term" value="C:eukaryotic 43S preinitiation complex"/>
    <property type="evidence" value="ECO:0007669"/>
    <property type="project" value="UniProtKB-UniRule"/>
</dbReference>
<dbReference type="GO" id="GO:0003743">
    <property type="term" value="F:translation initiation factor activity"/>
    <property type="evidence" value="ECO:0007669"/>
    <property type="project" value="UniProtKB-UniRule"/>
</dbReference>
<dbReference type="Pfam" id="PF22591">
    <property type="entry name" value="eIF3a_PCI_TPR-like"/>
    <property type="match status" value="1"/>
</dbReference>
<feature type="coiled-coil region" evidence="6">
    <location>
        <begin position="682"/>
        <end position="709"/>
    </location>
</feature>
<evidence type="ECO:0000256" key="6">
    <source>
        <dbReference type="HAMAP-Rule" id="MF_03000"/>
    </source>
</evidence>
<dbReference type="GO" id="GO:0003729">
    <property type="term" value="F:mRNA binding"/>
    <property type="evidence" value="ECO:0007669"/>
    <property type="project" value="TreeGrafter"/>
</dbReference>
<dbReference type="GO" id="GO:0033290">
    <property type="term" value="C:eukaryotic 48S preinitiation complex"/>
    <property type="evidence" value="ECO:0007669"/>
    <property type="project" value="UniProtKB-UniRule"/>
</dbReference>
<dbReference type="InterPro" id="IPR000717">
    <property type="entry name" value="PCI_dom"/>
</dbReference>
<dbReference type="PANTHER" id="PTHR14005:SF0">
    <property type="entry name" value="EUKARYOTIC TRANSLATION INITIATION FACTOR 3 SUBUNIT A"/>
    <property type="match status" value="1"/>
</dbReference>
<dbReference type="HAMAP" id="MF_03000">
    <property type="entry name" value="eIF3a"/>
    <property type="match status" value="1"/>
</dbReference>